<dbReference type="AlphaFoldDB" id="A0AA37UIK1"/>
<keyword evidence="1" id="KW-0472">Membrane</keyword>
<feature type="transmembrane region" description="Helical" evidence="1">
    <location>
        <begin position="77"/>
        <end position="100"/>
    </location>
</feature>
<keyword evidence="1" id="KW-0812">Transmembrane</keyword>
<reference evidence="2 3" key="1">
    <citation type="journal article" date="2014" name="Int. J. Syst. Evol. Microbiol.">
        <title>Complete genome sequence of Corynebacterium casei LMG S-19264T (=DSM 44701T), isolated from a smear-ripened cheese.</title>
        <authorList>
            <consortium name="US DOE Joint Genome Institute (JGI-PGF)"/>
            <person name="Walter F."/>
            <person name="Albersmeier A."/>
            <person name="Kalinowski J."/>
            <person name="Ruckert C."/>
        </authorList>
    </citation>
    <scope>NUCLEOTIDE SEQUENCE [LARGE SCALE GENOMIC DNA]</scope>
    <source>
        <strain evidence="2 3">NBRC 112289</strain>
    </source>
</reference>
<dbReference type="RefSeq" id="WP_284233910.1">
    <property type="nucleotide sequence ID" value="NZ_BSUL01000001.1"/>
</dbReference>
<proteinExistence type="predicted"/>
<name>A0AA37UIK1_9MICO</name>
<dbReference type="EMBL" id="BSUL01000001">
    <property type="protein sequence ID" value="GMA29629.1"/>
    <property type="molecule type" value="Genomic_DNA"/>
</dbReference>
<keyword evidence="3" id="KW-1185">Reference proteome</keyword>
<evidence type="ECO:0000313" key="2">
    <source>
        <dbReference type="EMBL" id="GMA29629.1"/>
    </source>
</evidence>
<evidence type="ECO:0000313" key="3">
    <source>
        <dbReference type="Proteomes" id="UP001157160"/>
    </source>
</evidence>
<feature type="transmembrane region" description="Helical" evidence="1">
    <location>
        <begin position="17"/>
        <end position="39"/>
    </location>
</feature>
<evidence type="ECO:0000256" key="1">
    <source>
        <dbReference type="SAM" id="Phobius"/>
    </source>
</evidence>
<accession>A0AA37UIK1</accession>
<keyword evidence="1" id="KW-1133">Transmembrane helix</keyword>
<organism evidence="2 3">
    <name type="scientific">Arenivirga flava</name>
    <dbReference type="NCBI Taxonomy" id="1930060"/>
    <lineage>
        <taxon>Bacteria</taxon>
        <taxon>Bacillati</taxon>
        <taxon>Actinomycetota</taxon>
        <taxon>Actinomycetes</taxon>
        <taxon>Micrococcales</taxon>
        <taxon>Microbacteriaceae</taxon>
        <taxon>Arenivirga</taxon>
    </lineage>
</organism>
<comment type="caution">
    <text evidence="2">The sequence shown here is derived from an EMBL/GenBank/DDBJ whole genome shotgun (WGS) entry which is preliminary data.</text>
</comment>
<sequence length="110" mass="11673">MSEQEGAARRRRVPNPWVIALHAGGVALVAVGIVLHALFWKDNLLGMYAGYGSELASGMTEEQFLRTLAAGQLATELVPVCIGAGIAAVLGALALQAVVWEQRMRMRASA</sequence>
<dbReference type="Proteomes" id="UP001157160">
    <property type="component" value="Unassembled WGS sequence"/>
</dbReference>
<protein>
    <submittedName>
        <fullName evidence="2">Uncharacterized protein</fullName>
    </submittedName>
</protein>
<gene>
    <name evidence="2" type="ORF">GCM10025874_28820</name>
</gene>